<accession>A0A383AX43</accession>
<dbReference type="InterPro" id="IPR018750">
    <property type="entry name" value="DUF2306_membrane"/>
</dbReference>
<feature type="transmembrane region" description="Helical" evidence="1">
    <location>
        <begin position="129"/>
        <end position="146"/>
    </location>
</feature>
<keyword evidence="1" id="KW-0812">Transmembrane</keyword>
<name>A0A383AX43_9ZZZZ</name>
<feature type="transmembrane region" description="Helical" evidence="1">
    <location>
        <begin position="6"/>
        <end position="24"/>
    </location>
</feature>
<evidence type="ECO:0008006" key="3">
    <source>
        <dbReference type="Google" id="ProtNLM"/>
    </source>
</evidence>
<keyword evidence="1" id="KW-0472">Membrane</keyword>
<sequence>MGVLGQVHTVFSLIAIVAGAIVFLKTKGTRWHRTLGHLYFTSMTGVVITSFSIYDLTGGFNVLHWAALLSAITLGMAMFHVLTRRPRKNWMVWHSNWMDWSYVGLIAALIAEILTRIIVPLATPVLDQRQLWSLFWGLVLFVTLGVA</sequence>
<dbReference type="AlphaFoldDB" id="A0A383AX43"/>
<evidence type="ECO:0000313" key="2">
    <source>
        <dbReference type="EMBL" id="SVE12110.1"/>
    </source>
</evidence>
<organism evidence="2">
    <name type="scientific">marine metagenome</name>
    <dbReference type="NCBI Taxonomy" id="408172"/>
    <lineage>
        <taxon>unclassified sequences</taxon>
        <taxon>metagenomes</taxon>
        <taxon>ecological metagenomes</taxon>
    </lineage>
</organism>
<feature type="transmembrane region" description="Helical" evidence="1">
    <location>
        <begin position="36"/>
        <end position="56"/>
    </location>
</feature>
<reference evidence="2" key="1">
    <citation type="submission" date="2018-05" db="EMBL/GenBank/DDBJ databases">
        <authorList>
            <person name="Lanie J.A."/>
            <person name="Ng W.-L."/>
            <person name="Kazmierczak K.M."/>
            <person name="Andrzejewski T.M."/>
            <person name="Davidsen T.M."/>
            <person name="Wayne K.J."/>
            <person name="Tettelin H."/>
            <person name="Glass J.I."/>
            <person name="Rusch D."/>
            <person name="Podicherti R."/>
            <person name="Tsui H.-C.T."/>
            <person name="Winkler M.E."/>
        </authorList>
    </citation>
    <scope>NUCLEOTIDE SEQUENCE</scope>
</reference>
<feature type="transmembrane region" description="Helical" evidence="1">
    <location>
        <begin position="62"/>
        <end position="82"/>
    </location>
</feature>
<protein>
    <recommendedName>
        <fullName evidence="3">DUF2306 domain-containing protein</fullName>
    </recommendedName>
</protein>
<feature type="transmembrane region" description="Helical" evidence="1">
    <location>
        <begin position="102"/>
        <end position="123"/>
    </location>
</feature>
<keyword evidence="1" id="KW-1133">Transmembrane helix</keyword>
<dbReference type="EMBL" id="UINC01195511">
    <property type="protein sequence ID" value="SVE12110.1"/>
    <property type="molecule type" value="Genomic_DNA"/>
</dbReference>
<dbReference type="Pfam" id="PF10067">
    <property type="entry name" value="DUF2306"/>
    <property type="match status" value="1"/>
</dbReference>
<proteinExistence type="predicted"/>
<evidence type="ECO:0000256" key="1">
    <source>
        <dbReference type="SAM" id="Phobius"/>
    </source>
</evidence>
<gene>
    <name evidence="2" type="ORF">METZ01_LOCUS464964</name>
</gene>
<feature type="non-terminal residue" evidence="2">
    <location>
        <position position="147"/>
    </location>
</feature>